<sequence length="162" mass="17654">MSKSLITDDLNRRLVAALQKEGRISHAELAERLGVSRPTVIDRIKRLEAEGIIAGYSANVTPEAVNKPCVAFVAVRFHSGGDEGAEDRFLQALEAEPDVLAAYSTAGADWLLLKVVAETPLDLHGRLRRIKTLGPQVTTRTTMVLKTYFEKIGPSPFTADAL</sequence>
<dbReference type="PRINTS" id="PR00033">
    <property type="entry name" value="HTHASNC"/>
</dbReference>
<dbReference type="PANTHER" id="PTHR30154:SF53">
    <property type="entry name" value="HTH-TYPE TRANSCRIPTIONAL REGULATOR LRPC"/>
    <property type="match status" value="1"/>
</dbReference>
<dbReference type="CDD" id="cd00090">
    <property type="entry name" value="HTH_ARSR"/>
    <property type="match status" value="1"/>
</dbReference>
<feature type="domain" description="HTH asnC-type" evidence="4">
    <location>
        <begin position="8"/>
        <end position="68"/>
    </location>
</feature>
<dbReference type="EMBL" id="AP027080">
    <property type="protein sequence ID" value="BDU70898.1"/>
    <property type="molecule type" value="Genomic_DNA"/>
</dbReference>
<name>A0AA48K9W0_9BACT</name>
<dbReference type="Gene3D" id="3.30.70.920">
    <property type="match status" value="1"/>
</dbReference>
<dbReference type="InterPro" id="IPR036390">
    <property type="entry name" value="WH_DNA-bd_sf"/>
</dbReference>
<keyword evidence="6" id="KW-1185">Reference proteome</keyword>
<dbReference type="GO" id="GO:0043200">
    <property type="term" value="P:response to amino acid"/>
    <property type="evidence" value="ECO:0007669"/>
    <property type="project" value="TreeGrafter"/>
</dbReference>
<accession>A0AA48K9W0</accession>
<protein>
    <submittedName>
        <fullName evidence="5">AsnC family transcriptional regulator</fullName>
    </submittedName>
</protein>
<dbReference type="InterPro" id="IPR019887">
    <property type="entry name" value="Tscrpt_reg_AsnC/Lrp_C"/>
</dbReference>
<dbReference type="InterPro" id="IPR019888">
    <property type="entry name" value="Tscrpt_reg_AsnC-like"/>
</dbReference>
<dbReference type="KEGG" id="msil:METEAL_00720"/>
<dbReference type="InterPro" id="IPR011991">
    <property type="entry name" value="ArsR-like_HTH"/>
</dbReference>
<keyword evidence="1" id="KW-0805">Transcription regulation</keyword>
<dbReference type="InterPro" id="IPR000524">
    <property type="entry name" value="Tscrpt_reg_HTH_GntR"/>
</dbReference>
<dbReference type="SMART" id="SM00344">
    <property type="entry name" value="HTH_ASNC"/>
    <property type="match status" value="1"/>
</dbReference>
<dbReference type="InterPro" id="IPR036388">
    <property type="entry name" value="WH-like_DNA-bd_sf"/>
</dbReference>
<dbReference type="PRINTS" id="PR00035">
    <property type="entry name" value="HTHGNTR"/>
</dbReference>
<evidence type="ECO:0000313" key="5">
    <source>
        <dbReference type="EMBL" id="BDU70898.1"/>
    </source>
</evidence>
<dbReference type="GO" id="GO:0043565">
    <property type="term" value="F:sequence-specific DNA binding"/>
    <property type="evidence" value="ECO:0007669"/>
    <property type="project" value="InterPro"/>
</dbReference>
<keyword evidence="3" id="KW-0804">Transcription</keyword>
<gene>
    <name evidence="5" type="ORF">METEAL_00720</name>
</gene>
<evidence type="ECO:0000256" key="1">
    <source>
        <dbReference type="ARBA" id="ARBA00023015"/>
    </source>
</evidence>
<evidence type="ECO:0000256" key="2">
    <source>
        <dbReference type="ARBA" id="ARBA00023125"/>
    </source>
</evidence>
<dbReference type="AlphaFoldDB" id="A0AA48K9W0"/>
<keyword evidence="2" id="KW-0238">DNA-binding</keyword>
<dbReference type="InterPro" id="IPR019885">
    <property type="entry name" value="Tscrpt_reg_HTH_AsnC-type_CS"/>
</dbReference>
<dbReference type="GO" id="GO:0005829">
    <property type="term" value="C:cytosol"/>
    <property type="evidence" value="ECO:0007669"/>
    <property type="project" value="TreeGrafter"/>
</dbReference>
<dbReference type="PROSITE" id="PS50956">
    <property type="entry name" value="HTH_ASNC_2"/>
    <property type="match status" value="1"/>
</dbReference>
<proteinExistence type="predicted"/>
<dbReference type="InterPro" id="IPR011008">
    <property type="entry name" value="Dimeric_a/b-barrel"/>
</dbReference>
<dbReference type="InterPro" id="IPR000485">
    <property type="entry name" value="AsnC-type_HTH_dom"/>
</dbReference>
<dbReference type="SUPFAM" id="SSF54909">
    <property type="entry name" value="Dimeric alpha+beta barrel"/>
    <property type="match status" value="1"/>
</dbReference>
<dbReference type="GO" id="GO:0003700">
    <property type="term" value="F:DNA-binding transcription factor activity"/>
    <property type="evidence" value="ECO:0007669"/>
    <property type="project" value="InterPro"/>
</dbReference>
<dbReference type="Pfam" id="PF13412">
    <property type="entry name" value="HTH_24"/>
    <property type="match status" value="1"/>
</dbReference>
<evidence type="ECO:0000256" key="3">
    <source>
        <dbReference type="ARBA" id="ARBA00023163"/>
    </source>
</evidence>
<reference evidence="6" key="1">
    <citation type="journal article" date="2023" name="Int. J. Syst. Evol. Microbiol.">
        <title>Mesoterricola silvestris gen. nov., sp. nov., Mesoterricola sediminis sp. nov., Geothrix oryzae sp. nov., Geothrix edaphica sp. nov., Geothrix rubra sp. nov., and Geothrix limicola sp. nov., six novel members of Acidobacteriota isolated from soils.</title>
        <authorList>
            <person name="Itoh H."/>
            <person name="Sugisawa Y."/>
            <person name="Mise K."/>
            <person name="Xu Z."/>
            <person name="Kuniyasu M."/>
            <person name="Ushijima N."/>
            <person name="Kawano K."/>
            <person name="Kobayashi E."/>
            <person name="Shiratori Y."/>
            <person name="Masuda Y."/>
            <person name="Senoo K."/>
        </authorList>
    </citation>
    <scope>NUCLEOTIDE SEQUENCE [LARGE SCALE GENOMIC DNA]</scope>
    <source>
        <strain evidence="6">W79</strain>
    </source>
</reference>
<dbReference type="Proteomes" id="UP001238179">
    <property type="component" value="Chromosome"/>
</dbReference>
<dbReference type="PANTHER" id="PTHR30154">
    <property type="entry name" value="LEUCINE-RESPONSIVE REGULATORY PROTEIN"/>
    <property type="match status" value="1"/>
</dbReference>
<organism evidence="5 6">
    <name type="scientific">Mesoterricola silvestris</name>
    <dbReference type="NCBI Taxonomy" id="2927979"/>
    <lineage>
        <taxon>Bacteria</taxon>
        <taxon>Pseudomonadati</taxon>
        <taxon>Acidobacteriota</taxon>
        <taxon>Holophagae</taxon>
        <taxon>Holophagales</taxon>
        <taxon>Holophagaceae</taxon>
        <taxon>Mesoterricola</taxon>
    </lineage>
</organism>
<dbReference type="SUPFAM" id="SSF46785">
    <property type="entry name" value="Winged helix' DNA-binding domain"/>
    <property type="match status" value="1"/>
</dbReference>
<dbReference type="Gene3D" id="1.10.10.10">
    <property type="entry name" value="Winged helix-like DNA-binding domain superfamily/Winged helix DNA-binding domain"/>
    <property type="match status" value="1"/>
</dbReference>
<dbReference type="RefSeq" id="WP_316413797.1">
    <property type="nucleotide sequence ID" value="NZ_AP027080.1"/>
</dbReference>
<evidence type="ECO:0000313" key="6">
    <source>
        <dbReference type="Proteomes" id="UP001238179"/>
    </source>
</evidence>
<dbReference type="Pfam" id="PF01037">
    <property type="entry name" value="AsnC_trans_reg"/>
    <property type="match status" value="1"/>
</dbReference>
<evidence type="ECO:0000259" key="4">
    <source>
        <dbReference type="PROSITE" id="PS50956"/>
    </source>
</evidence>
<dbReference type="PROSITE" id="PS00519">
    <property type="entry name" value="HTH_ASNC_1"/>
    <property type="match status" value="1"/>
</dbReference>